<dbReference type="InterPro" id="IPR002933">
    <property type="entry name" value="Peptidase_M20"/>
</dbReference>
<dbReference type="FunFam" id="3.30.70.360:FF:000004">
    <property type="entry name" value="Peptidase M20 domain-containing protein 2"/>
    <property type="match status" value="1"/>
</dbReference>
<dbReference type="NCBIfam" id="TIGR01891">
    <property type="entry name" value="amidohydrolases"/>
    <property type="match status" value="1"/>
</dbReference>
<feature type="signal peptide" evidence="2">
    <location>
        <begin position="1"/>
        <end position="24"/>
    </location>
</feature>
<feature type="domain" description="Peptidase M20 dimerisation" evidence="3">
    <location>
        <begin position="220"/>
        <end position="311"/>
    </location>
</feature>
<dbReference type="GO" id="GO:0046657">
    <property type="term" value="P:folic acid catabolic process"/>
    <property type="evidence" value="ECO:0007669"/>
    <property type="project" value="TreeGrafter"/>
</dbReference>
<dbReference type="GO" id="GO:0016805">
    <property type="term" value="F:dipeptidase activity"/>
    <property type="evidence" value="ECO:0007669"/>
    <property type="project" value="TreeGrafter"/>
</dbReference>
<dbReference type="InterPro" id="IPR052030">
    <property type="entry name" value="Peptidase_M20/M20A_hydrolases"/>
</dbReference>
<gene>
    <name evidence="4" type="ORF">A3860_09090</name>
</gene>
<dbReference type="STRING" id="1703345.A3860_09090"/>
<dbReference type="SUPFAM" id="SSF55031">
    <property type="entry name" value="Bacterial exopeptidase dimerisation domain"/>
    <property type="match status" value="1"/>
</dbReference>
<feature type="chain" id="PRO_5012031607" evidence="2">
    <location>
        <begin position="25"/>
        <end position="493"/>
    </location>
</feature>
<keyword evidence="1 4" id="KW-0378">Hydrolase</keyword>
<name>A0A1V9FHM8_9BACT</name>
<dbReference type="PIRSF" id="PIRSF037227">
    <property type="entry name" value="Aminobenzoyl-glu_utiliz_pB"/>
    <property type="match status" value="1"/>
</dbReference>
<organism evidence="4 5">
    <name type="scientific">Niastella vici</name>
    <dbReference type="NCBI Taxonomy" id="1703345"/>
    <lineage>
        <taxon>Bacteria</taxon>
        <taxon>Pseudomonadati</taxon>
        <taxon>Bacteroidota</taxon>
        <taxon>Chitinophagia</taxon>
        <taxon>Chitinophagales</taxon>
        <taxon>Chitinophagaceae</taxon>
        <taxon>Niastella</taxon>
    </lineage>
</organism>
<dbReference type="Pfam" id="PF01546">
    <property type="entry name" value="Peptidase_M20"/>
    <property type="match status" value="1"/>
</dbReference>
<proteinExistence type="predicted"/>
<dbReference type="Proteomes" id="UP000192796">
    <property type="component" value="Unassembled WGS sequence"/>
</dbReference>
<evidence type="ECO:0000259" key="3">
    <source>
        <dbReference type="Pfam" id="PF07687"/>
    </source>
</evidence>
<sequence length="493" mass="52933">MRKLFLLNLIITGVLALQSDFLYAQKKATGNADALKTTALNDVQSQYDLYKKTEQQIWSYAEVGYKEYKSSHLLQQVLRDNGFTVDSGVAEMPTAFVATYGSGKPVIGILAEFDALPGLSQDTSPEKHPRPDMKEVNAGHGCGHHLFGTASVAAGVELKKLIETGKLKGTIKVYGCPAEEGGSGKVYLVRAGLFNGVDVVMHWHPGDRNAVNAGRSMANISAKFRFHGISAHAAASPEKGRSAVDAVEAMDNMVNMMREHIPSSTRIHYIITNGGKAPNVVPDFGEVYYYVRNQDREIVRSVFERVVNAAKGAALGTGTTMDYEITGGVYDLLPNMVLSEAMYKNLVKVGGVTYTAAEEAYAKKIQTSFDFKAPDVEAASKIDSLKADTSGEGFGSTDVADVSWTVPTVGLSTATWVPGTPAHSWQAVAAGGMEIGAKGMINAAKAIVLTGIDLFTQPALIGKATAEFNRAKGAGFQYRPMLGDRKPALNYRD</sequence>
<dbReference type="RefSeq" id="WP_081155676.1">
    <property type="nucleotide sequence ID" value="NZ_LVYD01000113.1"/>
</dbReference>
<evidence type="ECO:0000313" key="5">
    <source>
        <dbReference type="Proteomes" id="UP000192796"/>
    </source>
</evidence>
<dbReference type="Pfam" id="PF07687">
    <property type="entry name" value="M20_dimer"/>
    <property type="match status" value="1"/>
</dbReference>
<reference evidence="4 5" key="1">
    <citation type="submission" date="2016-03" db="EMBL/GenBank/DDBJ databases">
        <title>Niastella vici sp. nov., isolated from farmland soil.</title>
        <authorList>
            <person name="Chen L."/>
            <person name="Wang D."/>
            <person name="Yang S."/>
            <person name="Wang G."/>
        </authorList>
    </citation>
    <scope>NUCLEOTIDE SEQUENCE [LARGE SCALE GENOMIC DNA]</scope>
    <source>
        <strain evidence="4 5">DJ57</strain>
    </source>
</reference>
<dbReference type="PANTHER" id="PTHR30575:SF0">
    <property type="entry name" value="XAA-ARG DIPEPTIDASE"/>
    <property type="match status" value="1"/>
</dbReference>
<dbReference type="InterPro" id="IPR017439">
    <property type="entry name" value="Amidohydrolase"/>
</dbReference>
<keyword evidence="5" id="KW-1185">Reference proteome</keyword>
<dbReference type="AlphaFoldDB" id="A0A1V9FHM8"/>
<evidence type="ECO:0000256" key="2">
    <source>
        <dbReference type="SAM" id="SignalP"/>
    </source>
</evidence>
<dbReference type="Gene3D" id="3.40.630.10">
    <property type="entry name" value="Zn peptidases"/>
    <property type="match status" value="1"/>
</dbReference>
<evidence type="ECO:0000313" key="4">
    <source>
        <dbReference type="EMBL" id="OQP57771.1"/>
    </source>
</evidence>
<dbReference type="InterPro" id="IPR011650">
    <property type="entry name" value="Peptidase_M20_dimer"/>
</dbReference>
<accession>A0A1V9FHM8</accession>
<evidence type="ECO:0000256" key="1">
    <source>
        <dbReference type="ARBA" id="ARBA00022801"/>
    </source>
</evidence>
<dbReference type="Gene3D" id="3.30.70.360">
    <property type="match status" value="1"/>
</dbReference>
<dbReference type="EMBL" id="LVYD01000113">
    <property type="protein sequence ID" value="OQP57771.1"/>
    <property type="molecule type" value="Genomic_DNA"/>
</dbReference>
<protein>
    <submittedName>
        <fullName evidence="4">Amidohydrolase</fullName>
    </submittedName>
</protein>
<comment type="caution">
    <text evidence="4">The sequence shown here is derived from an EMBL/GenBank/DDBJ whole genome shotgun (WGS) entry which is preliminary data.</text>
</comment>
<dbReference type="GO" id="GO:0005737">
    <property type="term" value="C:cytoplasm"/>
    <property type="evidence" value="ECO:0007669"/>
    <property type="project" value="TreeGrafter"/>
</dbReference>
<dbReference type="InterPro" id="IPR036264">
    <property type="entry name" value="Bact_exopeptidase_dim_dom"/>
</dbReference>
<keyword evidence="2" id="KW-0732">Signal</keyword>
<dbReference type="OrthoDB" id="9781032at2"/>
<dbReference type="InterPro" id="IPR017145">
    <property type="entry name" value="Aminobenzoyl-glu_utiliz_pB"/>
</dbReference>
<dbReference type="SUPFAM" id="SSF53187">
    <property type="entry name" value="Zn-dependent exopeptidases"/>
    <property type="match status" value="1"/>
</dbReference>
<dbReference type="PANTHER" id="PTHR30575">
    <property type="entry name" value="PEPTIDASE M20"/>
    <property type="match status" value="1"/>
</dbReference>
<dbReference type="GO" id="GO:0071713">
    <property type="term" value="F:para-aminobenzoyl-glutamate hydrolase activity"/>
    <property type="evidence" value="ECO:0007669"/>
    <property type="project" value="TreeGrafter"/>
</dbReference>